<proteinExistence type="predicted"/>
<evidence type="ECO:0000313" key="2">
    <source>
        <dbReference type="EMBL" id="KAJ8492400.1"/>
    </source>
</evidence>
<keyword evidence="3" id="KW-1185">Reference proteome</keyword>
<keyword evidence="1" id="KW-0732">Signal</keyword>
<evidence type="ECO:0000313" key="3">
    <source>
        <dbReference type="Proteomes" id="UP001222027"/>
    </source>
</evidence>
<feature type="chain" id="PRO_5043753929" evidence="1">
    <location>
        <begin position="30"/>
        <end position="74"/>
    </location>
</feature>
<evidence type="ECO:0000256" key="1">
    <source>
        <dbReference type="SAM" id="SignalP"/>
    </source>
</evidence>
<feature type="signal peptide" evidence="1">
    <location>
        <begin position="1"/>
        <end position="29"/>
    </location>
</feature>
<comment type="caution">
    <text evidence="2">The sequence shown here is derived from an EMBL/GenBank/DDBJ whole genome shotgun (WGS) entry which is preliminary data.</text>
</comment>
<gene>
    <name evidence="2" type="ORF">OPV22_014121</name>
</gene>
<protein>
    <submittedName>
        <fullName evidence="2">Uncharacterized protein</fullName>
    </submittedName>
</protein>
<name>A0AAV8R9W2_ENSVE</name>
<organism evidence="2 3">
    <name type="scientific">Ensete ventricosum</name>
    <name type="common">Abyssinian banana</name>
    <name type="synonym">Musa ensete</name>
    <dbReference type="NCBI Taxonomy" id="4639"/>
    <lineage>
        <taxon>Eukaryota</taxon>
        <taxon>Viridiplantae</taxon>
        <taxon>Streptophyta</taxon>
        <taxon>Embryophyta</taxon>
        <taxon>Tracheophyta</taxon>
        <taxon>Spermatophyta</taxon>
        <taxon>Magnoliopsida</taxon>
        <taxon>Liliopsida</taxon>
        <taxon>Zingiberales</taxon>
        <taxon>Musaceae</taxon>
        <taxon>Ensete</taxon>
    </lineage>
</organism>
<reference evidence="2 3" key="1">
    <citation type="submission" date="2022-12" db="EMBL/GenBank/DDBJ databases">
        <title>Chromosome-scale assembly of the Ensete ventricosum genome.</title>
        <authorList>
            <person name="Dussert Y."/>
            <person name="Stocks J."/>
            <person name="Wendawek A."/>
            <person name="Woldeyes F."/>
            <person name="Nichols R.A."/>
            <person name="Borrell J.S."/>
        </authorList>
    </citation>
    <scope>NUCLEOTIDE SEQUENCE [LARGE SCALE GENOMIC DNA]</scope>
    <source>
        <strain evidence="3">cv. Maze</strain>
        <tissue evidence="2">Seeds</tissue>
    </source>
</reference>
<dbReference type="Proteomes" id="UP001222027">
    <property type="component" value="Unassembled WGS sequence"/>
</dbReference>
<sequence>MRQGGVVMLWLAMVRLLLWPLLLVPGTTAVWLNLPALGTKCVSEEIQPNVVVIADYAIALQTIWKNRERSMTNK</sequence>
<dbReference type="AlphaFoldDB" id="A0AAV8R9W2"/>
<accession>A0AAV8R9W2</accession>
<dbReference type="EMBL" id="JAQQAF010000004">
    <property type="protein sequence ID" value="KAJ8492400.1"/>
    <property type="molecule type" value="Genomic_DNA"/>
</dbReference>